<proteinExistence type="predicted"/>
<dbReference type="PANTHER" id="PTHR33223">
    <property type="entry name" value="CCHC-TYPE DOMAIN-CONTAINING PROTEIN"/>
    <property type="match status" value="1"/>
</dbReference>
<evidence type="ECO:0000259" key="2">
    <source>
        <dbReference type="Pfam" id="PF03732"/>
    </source>
</evidence>
<accession>A0A6L2N5U7</accession>
<dbReference type="Pfam" id="PF03732">
    <property type="entry name" value="Retrotrans_gag"/>
    <property type="match status" value="1"/>
</dbReference>
<dbReference type="EMBL" id="BKCJ010008095">
    <property type="protein sequence ID" value="GEU80522.1"/>
    <property type="molecule type" value="Genomic_DNA"/>
</dbReference>
<comment type="caution">
    <text evidence="3">The sequence shown here is derived from an EMBL/GenBank/DDBJ whole genome shotgun (WGS) entry which is preliminary data.</text>
</comment>
<reference evidence="3" key="1">
    <citation type="journal article" date="2019" name="Sci. Rep.">
        <title>Draft genome of Tanacetum cinerariifolium, the natural source of mosquito coil.</title>
        <authorList>
            <person name="Yamashiro T."/>
            <person name="Shiraishi A."/>
            <person name="Satake H."/>
            <person name="Nakayama K."/>
        </authorList>
    </citation>
    <scope>NUCLEOTIDE SEQUENCE</scope>
</reference>
<protein>
    <submittedName>
        <fullName evidence="3">Reverse transcriptase domain-containing protein</fullName>
    </submittedName>
</protein>
<feature type="compositionally biased region" description="Polar residues" evidence="1">
    <location>
        <begin position="252"/>
        <end position="264"/>
    </location>
</feature>
<evidence type="ECO:0000313" key="3">
    <source>
        <dbReference type="EMBL" id="GEU80522.1"/>
    </source>
</evidence>
<name>A0A6L2N5U7_TANCI</name>
<gene>
    <name evidence="3" type="ORF">Tci_052500</name>
</gene>
<dbReference type="InterPro" id="IPR005162">
    <property type="entry name" value="Retrotrans_gag_dom"/>
</dbReference>
<keyword evidence="3" id="KW-0695">RNA-directed DNA polymerase</keyword>
<dbReference type="PANTHER" id="PTHR33223:SF11">
    <property type="entry name" value="ELEMENT PROTEIN, PUTATIVE-RELATED"/>
    <property type="match status" value="1"/>
</dbReference>
<organism evidence="3">
    <name type="scientific">Tanacetum cinerariifolium</name>
    <name type="common">Dalmatian daisy</name>
    <name type="synonym">Chrysanthemum cinerariifolium</name>
    <dbReference type="NCBI Taxonomy" id="118510"/>
    <lineage>
        <taxon>Eukaryota</taxon>
        <taxon>Viridiplantae</taxon>
        <taxon>Streptophyta</taxon>
        <taxon>Embryophyta</taxon>
        <taxon>Tracheophyta</taxon>
        <taxon>Spermatophyta</taxon>
        <taxon>Magnoliopsida</taxon>
        <taxon>eudicotyledons</taxon>
        <taxon>Gunneridae</taxon>
        <taxon>Pentapetalae</taxon>
        <taxon>asterids</taxon>
        <taxon>campanulids</taxon>
        <taxon>Asterales</taxon>
        <taxon>Asteraceae</taxon>
        <taxon>Asteroideae</taxon>
        <taxon>Anthemideae</taxon>
        <taxon>Anthemidinae</taxon>
        <taxon>Tanacetum</taxon>
    </lineage>
</organism>
<keyword evidence="3" id="KW-0808">Transferase</keyword>
<keyword evidence="3" id="KW-0548">Nucleotidyltransferase</keyword>
<dbReference type="AlphaFoldDB" id="A0A6L2N5U7"/>
<sequence>MRTRSSSNLIVESFMIPKRCNRRRSKQIVKPELRTIVETLAATMADTRTMSELLQTPTEGYGDAIVIPAILAEDFELKVGLLQLVTSSQFHGFKRDDPHAHICWFNKITYMLKYKNVPHNTIKLMLFSFSLEGAAWTWLEKEPPRSIHTWEDLVYMSVNYFFPPSKTTNLKNNITNLQQKFDETFSEACDHIKDLLRKCPQHDFLELHQIDTFYNALTQSDQDSLNAAAGGNLLNHTPRDALKIIKNKSKVHPSQNKPGVSKVNTTTSSTSPSLDVTALTVIIKELLLNIKGTQQATIKAIEETCVICGGPHPYYQCLAAGGNTFDAYAAQSPSGSGSLLSSTIANPQGDMKAITTRSGVAYEGPLIPPTPSSLLKEVERELEVIKDKKKLFLPDLTPTRMTLELATRSFAYLAGRPFLRTARALVDVHGEELILRDGDEQLIFHVDSTLKHPYKHGNESVNMVNFIDITCEDHFPEVLKFKKSNHPSSGSTTPFSDFSHSLTPFETSDSLLEEFANELALLDPFPLGNKDDNFDFRADLRKIEYLLNQEPSTKSNIETIDPILEKFTDEPALDYSPIPRDDDDDLFDLKSDNDEWKRLLYGNYYEDIDYDKAKNKESKMKSLVVEAYIGESNVLLPQSLDSDSTLLKESSEIATFSSSPFGNDDKATDSDDSRPLSRKNKAFMHMLCVLDGFLGVLVKGVKLVKFLLYLVSSHGWLGLSTQTTPREEMTCGNGFELLGGISFKEDRGCFNGSWWWDCESKSGIESSSWVSDEGFVSGVERILVEELAHEAMEYDDQGMRYEEKCHNGTLGHTYHSVGDVLGKVEVFSNGEAVEHVAQTRARMVLFTYETYDIFTQDDFPFLEMSFWKRILKKRTKSKPKPNKSGTKRKA</sequence>
<evidence type="ECO:0000256" key="1">
    <source>
        <dbReference type="SAM" id="MobiDB-lite"/>
    </source>
</evidence>
<feature type="region of interest" description="Disordered" evidence="1">
    <location>
        <begin position="249"/>
        <end position="269"/>
    </location>
</feature>
<dbReference type="GO" id="GO:0003964">
    <property type="term" value="F:RNA-directed DNA polymerase activity"/>
    <property type="evidence" value="ECO:0007669"/>
    <property type="project" value="UniProtKB-KW"/>
</dbReference>
<feature type="domain" description="Retrotransposon gag" evidence="2">
    <location>
        <begin position="126"/>
        <end position="218"/>
    </location>
</feature>